<dbReference type="PROSITE" id="PS51257">
    <property type="entry name" value="PROKAR_LIPOPROTEIN"/>
    <property type="match status" value="1"/>
</dbReference>
<evidence type="ECO:0000313" key="3">
    <source>
        <dbReference type="EMBL" id="MBL7559327.1"/>
    </source>
</evidence>
<keyword evidence="1" id="KW-0732">Signal</keyword>
<dbReference type="Gene3D" id="2.40.128.110">
    <property type="entry name" value="Lipid/polyisoprenoid-binding, YceI-like"/>
    <property type="match status" value="1"/>
</dbReference>
<dbReference type="RefSeq" id="WP_028291289.1">
    <property type="nucleotide sequence ID" value="NZ_JAEMEF010000004.1"/>
</dbReference>
<proteinExistence type="predicted"/>
<feature type="chain" id="PRO_5045600467" evidence="1">
    <location>
        <begin position="24"/>
        <end position="210"/>
    </location>
</feature>
<protein>
    <submittedName>
        <fullName evidence="3">YceI family protein</fullName>
    </submittedName>
</protein>
<feature type="domain" description="Lipid/polyisoprenoid-binding YceI-like" evidence="2">
    <location>
        <begin position="43"/>
        <end position="203"/>
    </location>
</feature>
<accession>A0ABS1WJM6</accession>
<evidence type="ECO:0000313" key="4">
    <source>
        <dbReference type="Proteomes" id="UP000605013"/>
    </source>
</evidence>
<feature type="signal peptide" evidence="1">
    <location>
        <begin position="1"/>
        <end position="23"/>
    </location>
</feature>
<dbReference type="Proteomes" id="UP000605013">
    <property type="component" value="Unassembled WGS sequence"/>
</dbReference>
<dbReference type="SUPFAM" id="SSF101874">
    <property type="entry name" value="YceI-like"/>
    <property type="match status" value="1"/>
</dbReference>
<dbReference type="InterPro" id="IPR007372">
    <property type="entry name" value="Lipid/polyisoprenoid-bd_YceI"/>
</dbReference>
<comment type="caution">
    <text evidence="3">The sequence shown here is derived from an EMBL/GenBank/DDBJ whole genome shotgun (WGS) entry which is preliminary data.</text>
</comment>
<dbReference type="EMBL" id="JAEMEF010000004">
    <property type="protein sequence ID" value="MBL7559327.1"/>
    <property type="molecule type" value="Genomic_DNA"/>
</dbReference>
<sequence>MKKITQLVLAFTLILAVSCKDEAKTNDAEKETTKTDVKTEKFVVKPEATTVKFTAYKTTEKVPVGGQFNVLKFDQKTGSTPQEALNDLSFSIPITGLFTDNEARDLKLKTSFFGEMLNPEFIKGTIKYVNNKYVASITMNNVTKDLPLDVKITDKRRVAMTATMQLKDWDALGALSALNKVCFDLHKGADGVSKTWEEVAINVNTFLREN</sequence>
<organism evidence="3 4">
    <name type="scientific">Olleya sediminilitoris</name>
    <dbReference type="NCBI Taxonomy" id="2795739"/>
    <lineage>
        <taxon>Bacteria</taxon>
        <taxon>Pseudomonadati</taxon>
        <taxon>Bacteroidota</taxon>
        <taxon>Flavobacteriia</taxon>
        <taxon>Flavobacteriales</taxon>
        <taxon>Flavobacteriaceae</taxon>
    </lineage>
</organism>
<reference evidence="3 4" key="1">
    <citation type="submission" date="2020-12" db="EMBL/GenBank/DDBJ databases">
        <title>Olleya sediminilitoris sp. nov., isolated from a tidal flat.</title>
        <authorList>
            <person name="Park S."/>
            <person name="Yoon J.-H."/>
        </authorList>
    </citation>
    <scope>NUCLEOTIDE SEQUENCE [LARGE SCALE GENOMIC DNA]</scope>
    <source>
        <strain evidence="3 4">YSTF-M6</strain>
    </source>
</reference>
<dbReference type="Pfam" id="PF04264">
    <property type="entry name" value="YceI"/>
    <property type="match status" value="1"/>
</dbReference>
<keyword evidence="4" id="KW-1185">Reference proteome</keyword>
<name>A0ABS1WJM6_9FLAO</name>
<gene>
    <name evidence="3" type="ORF">JAO71_05860</name>
</gene>
<evidence type="ECO:0000259" key="2">
    <source>
        <dbReference type="Pfam" id="PF04264"/>
    </source>
</evidence>
<dbReference type="InterPro" id="IPR036761">
    <property type="entry name" value="TTHA0802/YceI-like_sf"/>
</dbReference>
<evidence type="ECO:0000256" key="1">
    <source>
        <dbReference type="SAM" id="SignalP"/>
    </source>
</evidence>